<dbReference type="Proteomes" id="UP000230605">
    <property type="component" value="Chromosome 5"/>
</dbReference>
<feature type="region of interest" description="Disordered" evidence="1">
    <location>
        <begin position="316"/>
        <end position="354"/>
    </location>
</feature>
<evidence type="ECO:0000313" key="3">
    <source>
        <dbReference type="Proteomes" id="UP000230605"/>
    </source>
</evidence>
<reference evidence="2 3" key="1">
    <citation type="submission" date="2015-10" db="EMBL/GenBank/DDBJ databases">
        <title>The cercosporin biosynthetic gene cluster was horizontally transferred to several fungal lineages and shown to be expanded in Cercospora beticola based on microsynteny with recipient genomes.</title>
        <authorList>
            <person name="De Jonge R."/>
            <person name="Ebert M.K."/>
            <person name="Suttle J.C."/>
            <person name="Jurick Ii W.M."/>
            <person name="Secor G.A."/>
            <person name="Thomma B.P."/>
            <person name="Van De Peer Y."/>
            <person name="Bolton M.D."/>
        </authorList>
    </citation>
    <scope>NUCLEOTIDE SEQUENCE [LARGE SCALE GENOMIC DNA]</scope>
    <source>
        <strain evidence="2 3">09-40</strain>
    </source>
</reference>
<feature type="region of interest" description="Disordered" evidence="1">
    <location>
        <begin position="959"/>
        <end position="1133"/>
    </location>
</feature>
<feature type="compositionally biased region" description="Basic and acidic residues" evidence="1">
    <location>
        <begin position="523"/>
        <end position="537"/>
    </location>
</feature>
<accession>A0A2G5H8N7</accession>
<feature type="region of interest" description="Disordered" evidence="1">
    <location>
        <begin position="368"/>
        <end position="404"/>
    </location>
</feature>
<feature type="compositionally biased region" description="Low complexity" evidence="1">
    <location>
        <begin position="184"/>
        <end position="193"/>
    </location>
</feature>
<feature type="compositionally biased region" description="Polar residues" evidence="1">
    <location>
        <begin position="30"/>
        <end position="74"/>
    </location>
</feature>
<protein>
    <submittedName>
        <fullName evidence="2">Uncharacterized protein</fullName>
    </submittedName>
</protein>
<sequence>MDNSFAAVVSSPRRRRTEGADLWSLKRTGSHNSSTSSDILVAGPSQQTPSRPTHQRQDSTPVRMSRSNTSTLTRAYTQYGHLTIRFAPRAARDRLRAILQSKPSPDFHSSDDDSDNRSEQPRRDARDDVEGPNERGTYSKEYTLKHPETKWVHRGQGRYLPASEIKPETVASSPRPTRYLPERATTSSAHSSGAAMEEMYDSLWQHFDEYRRKQNPMARPGWSPQLRGSYNSIMALLRATPRYNWSRAIEDIENPEHRELVHQWADAMERKHPLQNTTDAENARPSRLAARQAKTVGYPNIDQRRSSRLVDTIVNTYDDDESDDDVDVEVEDEDDHDAEEVEESEPEHDPEQTYSRDYVDAHPHESFYHTGAGRYRRGSRATILSKQSTRRGSSTSHVIKYSSSEASHDIGGDIAVKKEDLHKHAGRIFHHRGNQFYRPGVSPHGIKGTKLVLANGELLGLHDLNKKDAEDLLAKASKKNFGLADPRTASGVSQNRSTGRRKSSTYSAAEPAAASASSGRRSSKAENHANGDSHELSLSRTTSRRYSSKSNLDVKDAFVRENKLKPTRSKSDPDMLLDKEYVDAHPDEIFHHRGQGKWARGLPPPGSSNKMAVRGPGAREMFDAMQRGEELDENGRPPPPITALLRKEEGPDLYPQYQWHYRGGGKHCRLTKEEAEAYEASLRPAKRQRVSTGFRGRGEGPEAQLQRESLAAQQGPGKGKANVQMRRPGRLSRDASQYGVHSKASSNSESKAPTPKPPPLAPEEDRLTEDDLPSLYKDEWSDIDEQDPDDEAAHIMRARFRPIVGAEPFVAALTKHDPAVRSLDSLKALAANAQMALMSLQDEYLELDKVVARHPMNGKKERKPVHGGRDPVSHAIWEDKKEAALYDYAFDARKVGYQDPDAQRIVRDAEGRELRRRRNRIDPHTTQVNYGDGEMTTRRTIKPVSRFDGVVVTMPRKRSRLNVAETTETDNSVGKAGSMTPERFSASGWNGDPNDYVPPTRGRWAGHVPKRIQELRGASLSRRSESGSPQPSPAASSSGGVRKGRPPGSKNREERKDKGIKKGPRKKKIDPVTGELVPAGSGATTPVAEGRKQENIDSRTFSASQPAGIASSSTTTAPSTRPENPMSLNAIIG</sequence>
<feature type="compositionally biased region" description="Low complexity" evidence="1">
    <location>
        <begin position="504"/>
        <end position="520"/>
    </location>
</feature>
<feature type="region of interest" description="Disordered" evidence="1">
    <location>
        <begin position="678"/>
        <end position="769"/>
    </location>
</feature>
<feature type="compositionally biased region" description="Low complexity" evidence="1">
    <location>
        <begin position="1110"/>
        <end position="1120"/>
    </location>
</feature>
<proteinExistence type="predicted"/>
<feature type="region of interest" description="Disordered" evidence="1">
    <location>
        <begin position="1"/>
        <end position="74"/>
    </location>
</feature>
<feature type="region of interest" description="Disordered" evidence="1">
    <location>
        <begin position="100"/>
        <end position="193"/>
    </location>
</feature>
<feature type="compositionally biased region" description="Low complexity" evidence="1">
    <location>
        <begin position="1026"/>
        <end position="1040"/>
    </location>
</feature>
<feature type="compositionally biased region" description="Basic and acidic residues" evidence="1">
    <location>
        <begin position="108"/>
        <end position="133"/>
    </location>
</feature>
<dbReference type="EMBL" id="LKMD01000108">
    <property type="protein sequence ID" value="PIA88898.1"/>
    <property type="molecule type" value="Genomic_DNA"/>
</dbReference>
<evidence type="ECO:0000313" key="2">
    <source>
        <dbReference type="EMBL" id="PIA88898.1"/>
    </source>
</evidence>
<evidence type="ECO:0000256" key="1">
    <source>
        <dbReference type="SAM" id="MobiDB-lite"/>
    </source>
</evidence>
<dbReference type="OrthoDB" id="4115400at2759"/>
<feature type="compositionally biased region" description="Basic and acidic residues" evidence="1">
    <location>
        <begin position="142"/>
        <end position="151"/>
    </location>
</feature>
<gene>
    <name evidence="2" type="ORF">CB0940_07577</name>
</gene>
<feature type="compositionally biased region" description="Acidic residues" evidence="1">
    <location>
        <begin position="317"/>
        <end position="348"/>
    </location>
</feature>
<feature type="region of interest" description="Disordered" evidence="1">
    <location>
        <begin position="483"/>
        <end position="549"/>
    </location>
</feature>
<feature type="region of interest" description="Disordered" evidence="1">
    <location>
        <begin position="274"/>
        <end position="303"/>
    </location>
</feature>
<name>A0A2G5H8N7_CERBT</name>
<feature type="compositionally biased region" description="Basic residues" evidence="1">
    <location>
        <begin position="1058"/>
        <end position="1068"/>
    </location>
</feature>
<comment type="caution">
    <text evidence="2">The sequence shown here is derived from an EMBL/GenBank/DDBJ whole genome shotgun (WGS) entry which is preliminary data.</text>
</comment>
<organism evidence="2 3">
    <name type="scientific">Cercospora beticola</name>
    <name type="common">Sugarbeet leaf spot fungus</name>
    <dbReference type="NCBI Taxonomy" id="122368"/>
    <lineage>
        <taxon>Eukaryota</taxon>
        <taxon>Fungi</taxon>
        <taxon>Dikarya</taxon>
        <taxon>Ascomycota</taxon>
        <taxon>Pezizomycotina</taxon>
        <taxon>Dothideomycetes</taxon>
        <taxon>Dothideomycetidae</taxon>
        <taxon>Mycosphaerellales</taxon>
        <taxon>Mycosphaerellaceae</taxon>
        <taxon>Cercospora</taxon>
    </lineage>
</organism>
<feature type="compositionally biased region" description="Polar residues" evidence="1">
    <location>
        <begin position="382"/>
        <end position="404"/>
    </location>
</feature>
<dbReference type="AlphaFoldDB" id="A0A2G5H8N7"/>